<reference evidence="1" key="1">
    <citation type="submission" date="2021-03" db="EMBL/GenBank/DDBJ databases">
        <title>Chromosome level genome of the anhydrobiotic midge Polypedilum vanderplanki.</title>
        <authorList>
            <person name="Yoshida Y."/>
            <person name="Kikawada T."/>
            <person name="Gusev O."/>
        </authorList>
    </citation>
    <scope>NUCLEOTIDE SEQUENCE</scope>
    <source>
        <strain evidence="1">NIAS01</strain>
        <tissue evidence="1">Whole body or cell culture</tissue>
    </source>
</reference>
<dbReference type="AlphaFoldDB" id="A0A9J6BUQ0"/>
<comment type="caution">
    <text evidence="1">The sequence shown here is derived from an EMBL/GenBank/DDBJ whole genome shotgun (WGS) entry which is preliminary data.</text>
</comment>
<evidence type="ECO:0000313" key="1">
    <source>
        <dbReference type="EMBL" id="KAG5673450.1"/>
    </source>
</evidence>
<dbReference type="EMBL" id="JADBJN010000003">
    <property type="protein sequence ID" value="KAG5673450.1"/>
    <property type="molecule type" value="Genomic_DNA"/>
</dbReference>
<dbReference type="Proteomes" id="UP001107558">
    <property type="component" value="Chromosome 3"/>
</dbReference>
<evidence type="ECO:0000313" key="2">
    <source>
        <dbReference type="Proteomes" id="UP001107558"/>
    </source>
</evidence>
<sequence length="96" mass="11145">MKIKIELMMLAYMIKKQKVNQFKVQYAKVTPEINEIRCESLEENDIETTSKFSRSMDSLSVIDEGKLVPRSPEVFRRKSLVAEIFFGEKVKPESGK</sequence>
<name>A0A9J6BUQ0_POLVA</name>
<organism evidence="1 2">
    <name type="scientific">Polypedilum vanderplanki</name>
    <name type="common">Sleeping chironomid midge</name>
    <dbReference type="NCBI Taxonomy" id="319348"/>
    <lineage>
        <taxon>Eukaryota</taxon>
        <taxon>Metazoa</taxon>
        <taxon>Ecdysozoa</taxon>
        <taxon>Arthropoda</taxon>
        <taxon>Hexapoda</taxon>
        <taxon>Insecta</taxon>
        <taxon>Pterygota</taxon>
        <taxon>Neoptera</taxon>
        <taxon>Endopterygota</taxon>
        <taxon>Diptera</taxon>
        <taxon>Nematocera</taxon>
        <taxon>Chironomoidea</taxon>
        <taxon>Chironomidae</taxon>
        <taxon>Chironominae</taxon>
        <taxon>Polypedilum</taxon>
        <taxon>Polypedilum</taxon>
    </lineage>
</organism>
<gene>
    <name evidence="1" type="ORF">PVAND_003496</name>
</gene>
<keyword evidence="2" id="KW-1185">Reference proteome</keyword>
<protein>
    <submittedName>
        <fullName evidence="1">Uncharacterized protein</fullName>
    </submittedName>
</protein>
<proteinExistence type="predicted"/>
<accession>A0A9J6BUQ0</accession>